<keyword evidence="2" id="KW-1185">Reference proteome</keyword>
<evidence type="ECO:0000313" key="1">
    <source>
        <dbReference type="EMBL" id="KAH3679228.1"/>
    </source>
</evidence>
<evidence type="ECO:0000313" key="2">
    <source>
        <dbReference type="Proteomes" id="UP000774326"/>
    </source>
</evidence>
<accession>A0A9P8PVK4</accession>
<dbReference type="EMBL" id="JAEUBG010005006">
    <property type="protein sequence ID" value="KAH3679228.1"/>
    <property type="molecule type" value="Genomic_DNA"/>
</dbReference>
<dbReference type="AlphaFoldDB" id="A0A9P8PVK4"/>
<reference evidence="1" key="1">
    <citation type="journal article" date="2021" name="Open Biol.">
        <title>Shared evolutionary footprints suggest mitochondrial oxidative damage underlies multiple complex I losses in fungi.</title>
        <authorList>
            <person name="Schikora-Tamarit M.A."/>
            <person name="Marcet-Houben M."/>
            <person name="Nosek J."/>
            <person name="Gabaldon T."/>
        </authorList>
    </citation>
    <scope>NUCLEOTIDE SEQUENCE</scope>
    <source>
        <strain evidence="1">CBS2887</strain>
    </source>
</reference>
<name>A0A9P8PVK4_WICPI</name>
<proteinExistence type="predicted"/>
<dbReference type="Proteomes" id="UP000774326">
    <property type="component" value="Unassembled WGS sequence"/>
</dbReference>
<reference evidence="1" key="2">
    <citation type="submission" date="2021-01" db="EMBL/GenBank/DDBJ databases">
        <authorList>
            <person name="Schikora-Tamarit M.A."/>
        </authorList>
    </citation>
    <scope>NUCLEOTIDE SEQUENCE</scope>
    <source>
        <strain evidence="1">CBS2887</strain>
    </source>
</reference>
<comment type="caution">
    <text evidence="1">The sequence shown here is derived from an EMBL/GenBank/DDBJ whole genome shotgun (WGS) entry which is preliminary data.</text>
</comment>
<protein>
    <submittedName>
        <fullName evidence="1">Uncharacterized protein</fullName>
    </submittedName>
</protein>
<gene>
    <name evidence="1" type="ORF">WICPIJ_008674</name>
</gene>
<sequence>MKSTPTRETYQELYGPSISNKAMLPEQTMGAYKKLLMQSIHINEATFYNLMKLDERARATLSPTRQTMFFQNQYPH</sequence>
<organism evidence="1 2">
    <name type="scientific">Wickerhamomyces pijperi</name>
    <name type="common">Yeast</name>
    <name type="synonym">Pichia pijperi</name>
    <dbReference type="NCBI Taxonomy" id="599730"/>
    <lineage>
        <taxon>Eukaryota</taxon>
        <taxon>Fungi</taxon>
        <taxon>Dikarya</taxon>
        <taxon>Ascomycota</taxon>
        <taxon>Saccharomycotina</taxon>
        <taxon>Saccharomycetes</taxon>
        <taxon>Phaffomycetales</taxon>
        <taxon>Wickerhamomycetaceae</taxon>
        <taxon>Wickerhamomyces</taxon>
    </lineage>
</organism>